<dbReference type="EMBL" id="FNCP01000013">
    <property type="protein sequence ID" value="SDH43889.1"/>
    <property type="molecule type" value="Genomic_DNA"/>
</dbReference>
<sequence>MNRFITSILGYVKFFLIFLALIFLSDQLWNWFEGDSLLRNAVAVTIAIMLGDLGRLLFKRFTQRKER</sequence>
<keyword evidence="1" id="KW-0472">Membrane</keyword>
<keyword evidence="1" id="KW-1133">Transmembrane helix</keyword>
<dbReference type="Proteomes" id="UP000198656">
    <property type="component" value="Unassembled WGS sequence"/>
</dbReference>
<accession>A0A1G8CEY4</accession>
<evidence type="ECO:0000313" key="3">
    <source>
        <dbReference type="Proteomes" id="UP000198656"/>
    </source>
</evidence>
<feature type="transmembrane region" description="Helical" evidence="1">
    <location>
        <begin position="37"/>
        <end position="58"/>
    </location>
</feature>
<dbReference type="OrthoDB" id="1799431at2"/>
<reference evidence="3" key="1">
    <citation type="submission" date="2016-10" db="EMBL/GenBank/DDBJ databases">
        <authorList>
            <person name="Varghese N."/>
            <person name="Submissions S."/>
        </authorList>
    </citation>
    <scope>NUCLEOTIDE SEQUENCE [LARGE SCALE GENOMIC DNA]</scope>
    <source>
        <strain evidence="3">DSM 8344</strain>
    </source>
</reference>
<keyword evidence="1" id="KW-0812">Transmembrane</keyword>
<feature type="transmembrane region" description="Helical" evidence="1">
    <location>
        <begin position="7"/>
        <end position="25"/>
    </location>
</feature>
<protein>
    <submittedName>
        <fullName evidence="2">Uncharacterized protein</fullName>
    </submittedName>
</protein>
<organism evidence="2 3">
    <name type="scientific">Desulfosporosinus hippei DSM 8344</name>
    <dbReference type="NCBI Taxonomy" id="1121419"/>
    <lineage>
        <taxon>Bacteria</taxon>
        <taxon>Bacillati</taxon>
        <taxon>Bacillota</taxon>
        <taxon>Clostridia</taxon>
        <taxon>Eubacteriales</taxon>
        <taxon>Desulfitobacteriaceae</taxon>
        <taxon>Desulfosporosinus</taxon>
    </lineage>
</organism>
<keyword evidence="3" id="KW-1185">Reference proteome</keyword>
<dbReference type="STRING" id="1121419.SAMN05443529_11380"/>
<proteinExistence type="predicted"/>
<gene>
    <name evidence="2" type="ORF">SAMN05443529_11380</name>
</gene>
<evidence type="ECO:0000313" key="2">
    <source>
        <dbReference type="EMBL" id="SDH43889.1"/>
    </source>
</evidence>
<dbReference type="AlphaFoldDB" id="A0A1G8CEY4"/>
<evidence type="ECO:0000256" key="1">
    <source>
        <dbReference type="SAM" id="Phobius"/>
    </source>
</evidence>
<name>A0A1G8CEY4_9FIRM</name>